<protein>
    <submittedName>
        <fullName evidence="1">DUF1320 domain-containing protein</fullName>
    </submittedName>
</protein>
<comment type="caution">
    <text evidence="1">The sequence shown here is derived from an EMBL/GenBank/DDBJ whole genome shotgun (WGS) entry which is preliminary data.</text>
</comment>
<organism evidence="1 2">
    <name type="scientific">Devosia sediminis</name>
    <dbReference type="NCBI Taxonomy" id="2798801"/>
    <lineage>
        <taxon>Bacteria</taxon>
        <taxon>Pseudomonadati</taxon>
        <taxon>Pseudomonadota</taxon>
        <taxon>Alphaproteobacteria</taxon>
        <taxon>Hyphomicrobiales</taxon>
        <taxon>Devosiaceae</taxon>
        <taxon>Devosia</taxon>
    </lineage>
</organism>
<name>A0A934ISD2_9HYPH</name>
<keyword evidence="2" id="KW-1185">Reference proteome</keyword>
<dbReference type="AlphaFoldDB" id="A0A934ISD2"/>
<evidence type="ECO:0000313" key="1">
    <source>
        <dbReference type="EMBL" id="MBJ3783412.1"/>
    </source>
</evidence>
<dbReference type="Proteomes" id="UP000602124">
    <property type="component" value="Unassembled WGS sequence"/>
</dbReference>
<sequence>MTYCTQQDLVDRYGQTKLVQLTDKTNRPQTTIDATVVSKAVADASSLINSYLGKKYQLPLTAAAPEVLVTYACQIAWFLLHGDTAGKDHAARMAYEDARKWLDRVAAGAVIIEGAGEIIAPAGGGQIKTKGPERIFTRDRLGSF</sequence>
<reference evidence="1" key="1">
    <citation type="submission" date="2020-12" db="EMBL/GenBank/DDBJ databases">
        <title>Devosia sp. MSA67 isolated from Mo River.</title>
        <authorList>
            <person name="Ma F."/>
            <person name="Zi Z."/>
        </authorList>
    </citation>
    <scope>NUCLEOTIDE SEQUENCE</scope>
    <source>
        <strain evidence="1">MSA67</strain>
    </source>
</reference>
<dbReference type="Pfam" id="PF07030">
    <property type="entry name" value="Phage_Mu_Gp36"/>
    <property type="match status" value="1"/>
</dbReference>
<gene>
    <name evidence="1" type="ORF">JEQ47_01650</name>
</gene>
<dbReference type="EMBL" id="JAEKMH010000001">
    <property type="protein sequence ID" value="MBJ3783412.1"/>
    <property type="molecule type" value="Genomic_DNA"/>
</dbReference>
<accession>A0A934ISD2</accession>
<dbReference type="InterPro" id="IPR009752">
    <property type="entry name" value="Phage_Mu_GpJ"/>
</dbReference>
<dbReference type="RefSeq" id="WP_198874649.1">
    <property type="nucleotide sequence ID" value="NZ_JAEKMH010000001.1"/>
</dbReference>
<proteinExistence type="predicted"/>
<evidence type="ECO:0000313" key="2">
    <source>
        <dbReference type="Proteomes" id="UP000602124"/>
    </source>
</evidence>